<evidence type="ECO:0000256" key="2">
    <source>
        <dbReference type="SAM" id="Phobius"/>
    </source>
</evidence>
<evidence type="ECO:0000313" key="4">
    <source>
        <dbReference type="Proteomes" id="UP000283509"/>
    </source>
</evidence>
<reference evidence="3 4" key="2">
    <citation type="submission" date="2019-01" db="EMBL/GenBank/DDBJ databases">
        <title>The decoding of complex shrimp genome reveals the adaptation for benthos swimmer, frequently molting mechanism and breeding impact on genome.</title>
        <authorList>
            <person name="Sun Y."/>
            <person name="Gao Y."/>
            <person name="Yu Y."/>
        </authorList>
    </citation>
    <scope>NUCLEOTIDE SEQUENCE [LARGE SCALE GENOMIC DNA]</scope>
    <source>
        <tissue evidence="3">Muscle</tissue>
    </source>
</reference>
<reference evidence="3 4" key="1">
    <citation type="submission" date="2018-04" db="EMBL/GenBank/DDBJ databases">
        <authorList>
            <person name="Zhang X."/>
            <person name="Yuan J."/>
            <person name="Li F."/>
            <person name="Xiang J."/>
        </authorList>
    </citation>
    <scope>NUCLEOTIDE SEQUENCE [LARGE SCALE GENOMIC DNA]</scope>
    <source>
        <tissue evidence="3">Muscle</tissue>
    </source>
</reference>
<gene>
    <name evidence="3" type="ORF">C7M84_020666</name>
</gene>
<keyword evidence="4" id="KW-1185">Reference proteome</keyword>
<dbReference type="Proteomes" id="UP000283509">
    <property type="component" value="Unassembled WGS sequence"/>
</dbReference>
<protein>
    <submittedName>
        <fullName evidence="3">Uncharacterized protein</fullName>
    </submittedName>
</protein>
<feature type="transmembrane region" description="Helical" evidence="2">
    <location>
        <begin position="308"/>
        <end position="326"/>
    </location>
</feature>
<dbReference type="EMBL" id="QCYY01004119">
    <property type="protein sequence ID" value="ROT61547.1"/>
    <property type="molecule type" value="Genomic_DNA"/>
</dbReference>
<feature type="transmembrane region" description="Helical" evidence="2">
    <location>
        <begin position="362"/>
        <end position="386"/>
    </location>
</feature>
<feature type="region of interest" description="Disordered" evidence="1">
    <location>
        <begin position="1"/>
        <end position="28"/>
    </location>
</feature>
<keyword evidence="2" id="KW-0812">Transmembrane</keyword>
<name>A0A423SBI7_PENVA</name>
<dbReference type="AlphaFoldDB" id="A0A423SBI7"/>
<sequence>MSANTPDASAHSHQDLPRGAAETLAERSGKLALNAHNRSALERGGLVELPRPLSLRQPSGGAPSPPLPSVAISRISLVPSPFSNHLAELPRPLSLWQPSVGASSSHFPSVTICRSSLVPSPSGNHLLELTRRLSLSQPSVGASSSHFPSVTICWSSLVPSPFRNHLVELPPLGPSHPLPSAAVALQEPSLNPPSPPPFRSLRLFAPSASLAGLSGGFRASRFAVGVLFPQWRMSGKRTGPPAYQTWYPHLNGVAKTGVSPSLESVRLPCQPLVYFDLHFALCVYNRISRTSLPLSLIRSHLFPSSPSCVFLIPSILPLVFFVVSTPLSLTPFLSLLFLLFVSLVSFFPLIRLPRDSHSSPFSFFFISSTPLSYVFFTSSSSSLTIAFIKHPFFFFFFYFLFLFLFFFLLLHRPLRVKSLPKTPSIECPSEFRRPPVWTSAPSGQGS</sequence>
<feature type="transmembrane region" description="Helical" evidence="2">
    <location>
        <begin position="392"/>
        <end position="410"/>
    </location>
</feature>
<proteinExistence type="predicted"/>
<evidence type="ECO:0000256" key="1">
    <source>
        <dbReference type="SAM" id="MobiDB-lite"/>
    </source>
</evidence>
<keyword evidence="2" id="KW-1133">Transmembrane helix</keyword>
<comment type="caution">
    <text evidence="3">The sequence shown here is derived from an EMBL/GenBank/DDBJ whole genome shotgun (WGS) entry which is preliminary data.</text>
</comment>
<accession>A0A423SBI7</accession>
<keyword evidence="2" id="KW-0472">Membrane</keyword>
<organism evidence="3 4">
    <name type="scientific">Penaeus vannamei</name>
    <name type="common">Whiteleg shrimp</name>
    <name type="synonym">Litopenaeus vannamei</name>
    <dbReference type="NCBI Taxonomy" id="6689"/>
    <lineage>
        <taxon>Eukaryota</taxon>
        <taxon>Metazoa</taxon>
        <taxon>Ecdysozoa</taxon>
        <taxon>Arthropoda</taxon>
        <taxon>Crustacea</taxon>
        <taxon>Multicrustacea</taxon>
        <taxon>Malacostraca</taxon>
        <taxon>Eumalacostraca</taxon>
        <taxon>Eucarida</taxon>
        <taxon>Decapoda</taxon>
        <taxon>Dendrobranchiata</taxon>
        <taxon>Penaeoidea</taxon>
        <taxon>Penaeidae</taxon>
        <taxon>Penaeus</taxon>
    </lineage>
</organism>
<evidence type="ECO:0000313" key="3">
    <source>
        <dbReference type="EMBL" id="ROT61547.1"/>
    </source>
</evidence>
<feature type="transmembrane region" description="Helical" evidence="2">
    <location>
        <begin position="332"/>
        <end position="350"/>
    </location>
</feature>